<dbReference type="HOGENOM" id="CLU_1651786_0_0_1"/>
<dbReference type="InterPro" id="IPR029063">
    <property type="entry name" value="SAM-dependent_MTases_sf"/>
</dbReference>
<dbReference type="Pfam" id="PF00145">
    <property type="entry name" value="DNA_methylase"/>
    <property type="match status" value="1"/>
</dbReference>
<dbReference type="InterPro" id="IPR001525">
    <property type="entry name" value="C5_MeTfrase"/>
</dbReference>
<evidence type="ECO:0000313" key="4">
    <source>
        <dbReference type="Proteomes" id="UP000007963"/>
    </source>
</evidence>
<keyword evidence="1" id="KW-0489">Methyltransferase</keyword>
<dbReference type="SUPFAM" id="SSF53335">
    <property type="entry name" value="S-adenosyl-L-methionine-dependent methyltransferases"/>
    <property type="match status" value="1"/>
</dbReference>
<dbReference type="GO" id="GO:0032259">
    <property type="term" value="P:methylation"/>
    <property type="evidence" value="ECO:0007669"/>
    <property type="project" value="UniProtKB-KW"/>
</dbReference>
<dbReference type="OrthoDB" id="414133at2759"/>
<name>Q0CCX0_ASPTN</name>
<evidence type="ECO:0000256" key="1">
    <source>
        <dbReference type="ARBA" id="ARBA00022603"/>
    </source>
</evidence>
<organism evidence="3 4">
    <name type="scientific">Aspergillus terreus (strain NIH 2624 / FGSC A1156)</name>
    <dbReference type="NCBI Taxonomy" id="341663"/>
    <lineage>
        <taxon>Eukaryota</taxon>
        <taxon>Fungi</taxon>
        <taxon>Dikarya</taxon>
        <taxon>Ascomycota</taxon>
        <taxon>Pezizomycotina</taxon>
        <taxon>Eurotiomycetes</taxon>
        <taxon>Eurotiomycetidae</taxon>
        <taxon>Eurotiales</taxon>
        <taxon>Aspergillaceae</taxon>
        <taxon>Aspergillus</taxon>
        <taxon>Aspergillus subgen. Circumdati</taxon>
    </lineage>
</organism>
<protein>
    <submittedName>
        <fullName evidence="3">Uncharacterized protein</fullName>
    </submittedName>
</protein>
<sequence>MVILVDNNSAAGIDLTEEANPLLYSGTERGSIHIGMLVGVPPGRALGLLGHPRCGLPQHRQSTLGDAFCGAGGGSCGARKAGVHNEWAVDFSNHALETDGRHFPTTDWWQAEVNRFRSLNYNYLRVDILHRSPPCQPSTPAPDTPTPALPASLPLTCRLH</sequence>
<dbReference type="Gene3D" id="3.40.50.150">
    <property type="entry name" value="Vaccinia Virus protein VP39"/>
    <property type="match status" value="1"/>
</dbReference>
<evidence type="ECO:0000313" key="3">
    <source>
        <dbReference type="EMBL" id="EAU31637.1"/>
    </source>
</evidence>
<proteinExistence type="predicted"/>
<gene>
    <name evidence="3" type="ORF">ATEG_08464</name>
</gene>
<keyword evidence="2" id="KW-0808">Transferase</keyword>
<dbReference type="RefSeq" id="XP_001217603.1">
    <property type="nucleotide sequence ID" value="XM_001217602.1"/>
</dbReference>
<dbReference type="EMBL" id="CH476605">
    <property type="protein sequence ID" value="EAU31637.1"/>
    <property type="molecule type" value="Genomic_DNA"/>
</dbReference>
<dbReference type="GeneID" id="4353202"/>
<reference evidence="4" key="1">
    <citation type="submission" date="2005-09" db="EMBL/GenBank/DDBJ databases">
        <title>Annotation of the Aspergillus terreus NIH2624 genome.</title>
        <authorList>
            <person name="Birren B.W."/>
            <person name="Lander E.S."/>
            <person name="Galagan J.E."/>
            <person name="Nusbaum C."/>
            <person name="Devon K."/>
            <person name="Henn M."/>
            <person name="Ma L.-J."/>
            <person name="Jaffe D.B."/>
            <person name="Butler J."/>
            <person name="Alvarez P."/>
            <person name="Gnerre S."/>
            <person name="Grabherr M."/>
            <person name="Kleber M."/>
            <person name="Mauceli E.W."/>
            <person name="Brockman W."/>
            <person name="Rounsley S."/>
            <person name="Young S.K."/>
            <person name="LaButti K."/>
            <person name="Pushparaj V."/>
            <person name="DeCaprio D."/>
            <person name="Crawford M."/>
            <person name="Koehrsen M."/>
            <person name="Engels R."/>
            <person name="Montgomery P."/>
            <person name="Pearson M."/>
            <person name="Howarth C."/>
            <person name="Larson L."/>
            <person name="Luoma S."/>
            <person name="White J."/>
            <person name="Alvarado L."/>
            <person name="Kodira C.D."/>
            <person name="Zeng Q."/>
            <person name="Oleary S."/>
            <person name="Yandava C."/>
            <person name="Denning D.W."/>
            <person name="Nierman W.C."/>
            <person name="Milne T."/>
            <person name="Madden K."/>
        </authorList>
    </citation>
    <scope>NUCLEOTIDE SEQUENCE [LARGE SCALE GENOMIC DNA]</scope>
    <source>
        <strain evidence="4">NIH 2624 / FGSC A1156</strain>
    </source>
</reference>
<accession>Q0CCX0</accession>
<dbReference type="VEuPathDB" id="FungiDB:ATEG_08464"/>
<evidence type="ECO:0000256" key="2">
    <source>
        <dbReference type="ARBA" id="ARBA00022679"/>
    </source>
</evidence>
<dbReference type="STRING" id="341663.Q0CCX0"/>
<dbReference type="GO" id="GO:0008168">
    <property type="term" value="F:methyltransferase activity"/>
    <property type="evidence" value="ECO:0007669"/>
    <property type="project" value="UniProtKB-KW"/>
</dbReference>
<dbReference type="AlphaFoldDB" id="Q0CCX0"/>
<dbReference type="Proteomes" id="UP000007963">
    <property type="component" value="Unassembled WGS sequence"/>
</dbReference>